<protein>
    <recommendedName>
        <fullName evidence="5">AAA+ ATPase domain-containing protein</fullName>
    </recommendedName>
</protein>
<dbReference type="AlphaFoldDB" id="A0A369AN36"/>
<proteinExistence type="predicted"/>
<dbReference type="PANTHER" id="PTHR33295:SF7">
    <property type="entry name" value="ATPASE"/>
    <property type="match status" value="1"/>
</dbReference>
<sequence>MIVLRRLILNELIKWKKRKDRKPLILKGVRQCGKTYILNEFGRENYDEVSYFNFEGNPSLAERFEQDLDPRRIITELGILGKKAIKPMKTLIIFDEIQFCNKALTSLKYFYEMAPEYHIVCAGSLLGIALSKPLSFPVGKVDFLTLRPMCFYEFALANEEQMLLDYIESLSSYETVPQMFADKLSALLKTYYITGGMPEAVAKWIETKDVSEVERIQDVILDSYEVDFAKHAPAADFPKMSLIWKSIPGQLAKENGKFVYGHVKSGARAKDLEDAMQWLVDAGMVYKVCKIEKPAIPLSAYSSTGFFKLYISDTGLLRRMSRLPAASIFEDSRLYEEFKGALTENYVLAELVNVQGDMPFYWKSGNTAEVDFVAQFDERIVPIEVKASTNVKARSLGVYRQKYSPEVSVRTSMLNLKRDDNLLSIPLYMLWTIDRMVKQG</sequence>
<organism evidence="3 4">
    <name type="scientific">Anaerobacterium chartisolvens</name>
    <dbReference type="NCBI Taxonomy" id="1297424"/>
    <lineage>
        <taxon>Bacteria</taxon>
        <taxon>Bacillati</taxon>
        <taxon>Bacillota</taxon>
        <taxon>Clostridia</taxon>
        <taxon>Eubacteriales</taxon>
        <taxon>Oscillospiraceae</taxon>
        <taxon>Anaerobacterium</taxon>
    </lineage>
</organism>
<evidence type="ECO:0000313" key="4">
    <source>
        <dbReference type="Proteomes" id="UP000253034"/>
    </source>
</evidence>
<feature type="domain" description="DUF4143" evidence="2">
    <location>
        <begin position="226"/>
        <end position="388"/>
    </location>
</feature>
<dbReference type="RefSeq" id="WP_341457417.1">
    <property type="nucleotide sequence ID" value="NZ_QPJT01000034.1"/>
</dbReference>
<dbReference type="EMBL" id="QPJT01000034">
    <property type="protein sequence ID" value="RCX09597.1"/>
    <property type="molecule type" value="Genomic_DNA"/>
</dbReference>
<dbReference type="PANTHER" id="PTHR33295">
    <property type="entry name" value="ATPASE"/>
    <property type="match status" value="1"/>
</dbReference>
<evidence type="ECO:0000259" key="2">
    <source>
        <dbReference type="Pfam" id="PF13635"/>
    </source>
</evidence>
<comment type="caution">
    <text evidence="3">The sequence shown here is derived from an EMBL/GenBank/DDBJ whole genome shotgun (WGS) entry which is preliminary data.</text>
</comment>
<dbReference type="Pfam" id="PF13173">
    <property type="entry name" value="AAA_14"/>
    <property type="match status" value="1"/>
</dbReference>
<dbReference type="InterPro" id="IPR041682">
    <property type="entry name" value="AAA_14"/>
</dbReference>
<accession>A0A369AN36</accession>
<dbReference type="Proteomes" id="UP000253034">
    <property type="component" value="Unassembled WGS sequence"/>
</dbReference>
<evidence type="ECO:0008006" key="5">
    <source>
        <dbReference type="Google" id="ProtNLM"/>
    </source>
</evidence>
<dbReference type="Pfam" id="PF13635">
    <property type="entry name" value="DUF4143"/>
    <property type="match status" value="1"/>
</dbReference>
<dbReference type="SUPFAM" id="SSF52540">
    <property type="entry name" value="P-loop containing nucleoside triphosphate hydrolases"/>
    <property type="match status" value="1"/>
</dbReference>
<keyword evidence="4" id="KW-1185">Reference proteome</keyword>
<name>A0A369AN36_9FIRM</name>
<evidence type="ECO:0000313" key="3">
    <source>
        <dbReference type="EMBL" id="RCX09597.1"/>
    </source>
</evidence>
<dbReference type="InterPro" id="IPR025420">
    <property type="entry name" value="DUF4143"/>
</dbReference>
<reference evidence="3 4" key="1">
    <citation type="submission" date="2018-07" db="EMBL/GenBank/DDBJ databases">
        <title>Genomic Encyclopedia of Type Strains, Phase IV (KMG-IV): sequencing the most valuable type-strain genomes for metagenomic binning, comparative biology and taxonomic classification.</title>
        <authorList>
            <person name="Goeker M."/>
        </authorList>
    </citation>
    <scope>NUCLEOTIDE SEQUENCE [LARGE SCALE GENOMIC DNA]</scope>
    <source>
        <strain evidence="3 4">DSM 27016</strain>
    </source>
</reference>
<dbReference type="InterPro" id="IPR027417">
    <property type="entry name" value="P-loop_NTPase"/>
</dbReference>
<feature type="domain" description="AAA" evidence="1">
    <location>
        <begin position="21"/>
        <end position="154"/>
    </location>
</feature>
<evidence type="ECO:0000259" key="1">
    <source>
        <dbReference type="Pfam" id="PF13173"/>
    </source>
</evidence>
<gene>
    <name evidence="3" type="ORF">DFR58_1341</name>
</gene>